<dbReference type="AlphaFoldDB" id="A0AA37V022"/>
<dbReference type="PANTHER" id="PTHR34822:SF1">
    <property type="entry name" value="GRPB FAMILY PROTEIN"/>
    <property type="match status" value="1"/>
</dbReference>
<name>A0AA37V022_9BACT</name>
<dbReference type="PANTHER" id="PTHR34822">
    <property type="entry name" value="GRPB DOMAIN PROTEIN (AFU_ORTHOLOGUE AFUA_1G01530)"/>
    <property type="match status" value="1"/>
</dbReference>
<dbReference type="InterPro" id="IPR007344">
    <property type="entry name" value="GrpB/CoaE"/>
</dbReference>
<proteinExistence type="predicted"/>
<organism evidence="1 2">
    <name type="scientific">Roseisolibacter agri</name>
    <dbReference type="NCBI Taxonomy" id="2014610"/>
    <lineage>
        <taxon>Bacteria</taxon>
        <taxon>Pseudomonadati</taxon>
        <taxon>Gemmatimonadota</taxon>
        <taxon>Gemmatimonadia</taxon>
        <taxon>Gemmatimonadales</taxon>
        <taxon>Gemmatimonadaceae</taxon>
        <taxon>Roseisolibacter</taxon>
    </lineage>
</organism>
<accession>A0AA37V022</accession>
<dbReference type="Pfam" id="PF04229">
    <property type="entry name" value="GrpB"/>
    <property type="match status" value="1"/>
</dbReference>
<dbReference type="Proteomes" id="UP001161325">
    <property type="component" value="Unassembled WGS sequence"/>
</dbReference>
<keyword evidence="2" id="KW-1185">Reference proteome</keyword>
<evidence type="ECO:0000313" key="2">
    <source>
        <dbReference type="Proteomes" id="UP001161325"/>
    </source>
</evidence>
<dbReference type="RefSeq" id="WP_284347981.1">
    <property type="nucleotide sequence ID" value="NZ_BRXS01000001.1"/>
</dbReference>
<dbReference type="EMBL" id="BRXS01000001">
    <property type="protein sequence ID" value="GLC23545.1"/>
    <property type="molecule type" value="Genomic_DNA"/>
</dbReference>
<dbReference type="InterPro" id="IPR043519">
    <property type="entry name" value="NT_sf"/>
</dbReference>
<sequence length="179" mass="19301">MSAADALGLASGTIALRPHDPAWARAFDDEARRIRDALGALPAEVAHVGSTAVPGLAAKPILDLLVGIPRMEDVAAYVAPLEALGYASRGEYGLPGRHYLVRDDAAGRRTHHLNVVPLGGPFWRTHVGFRDALRAQPERRAAYEALKRDLATRHAGDRPAYTEGKAAFIQATLRQADVR</sequence>
<dbReference type="Gene3D" id="3.30.460.10">
    <property type="entry name" value="Beta Polymerase, domain 2"/>
    <property type="match status" value="1"/>
</dbReference>
<protein>
    <recommendedName>
        <fullName evidence="3">Dephospho-CoA kinase/protein folding accessory domain-containing protein</fullName>
    </recommendedName>
</protein>
<reference evidence="1" key="1">
    <citation type="submission" date="2022-08" db="EMBL/GenBank/DDBJ databases">
        <title>Draft genome sequencing of Roseisolibacter agri AW1220.</title>
        <authorList>
            <person name="Tobiishi Y."/>
            <person name="Tonouchi A."/>
        </authorList>
    </citation>
    <scope>NUCLEOTIDE SEQUENCE</scope>
    <source>
        <strain evidence="1">AW1220</strain>
    </source>
</reference>
<gene>
    <name evidence="1" type="ORF">rosag_00580</name>
</gene>
<comment type="caution">
    <text evidence="1">The sequence shown here is derived from an EMBL/GenBank/DDBJ whole genome shotgun (WGS) entry which is preliminary data.</text>
</comment>
<evidence type="ECO:0000313" key="1">
    <source>
        <dbReference type="EMBL" id="GLC23545.1"/>
    </source>
</evidence>
<dbReference type="SUPFAM" id="SSF81301">
    <property type="entry name" value="Nucleotidyltransferase"/>
    <property type="match status" value="1"/>
</dbReference>
<evidence type="ECO:0008006" key="3">
    <source>
        <dbReference type="Google" id="ProtNLM"/>
    </source>
</evidence>